<evidence type="ECO:0000256" key="2">
    <source>
        <dbReference type="ARBA" id="ARBA00022679"/>
    </source>
</evidence>
<protein>
    <recommendedName>
        <fullName evidence="1">DNA-directed DNA polymerase</fullName>
        <ecNumber evidence="1">2.7.7.7</ecNumber>
    </recommendedName>
</protein>
<proteinExistence type="predicted"/>
<accession>A0A6J5SDB7</accession>
<evidence type="ECO:0000256" key="3">
    <source>
        <dbReference type="ARBA" id="ARBA00022695"/>
    </source>
</evidence>
<dbReference type="SUPFAM" id="SSF53098">
    <property type="entry name" value="Ribonuclease H-like"/>
    <property type="match status" value="1"/>
</dbReference>
<keyword evidence="5" id="KW-1194">Viral DNA replication</keyword>
<dbReference type="SMART" id="SM00482">
    <property type="entry name" value="POLAc"/>
    <property type="match status" value="1"/>
</dbReference>
<dbReference type="GO" id="GO:0006261">
    <property type="term" value="P:DNA-templated DNA replication"/>
    <property type="evidence" value="ECO:0007669"/>
    <property type="project" value="InterPro"/>
</dbReference>
<dbReference type="EC" id="2.7.7.7" evidence="1"/>
<evidence type="ECO:0000256" key="6">
    <source>
        <dbReference type="ARBA" id="ARBA00049244"/>
    </source>
</evidence>
<dbReference type="EMBL" id="LR796419">
    <property type="protein sequence ID" value="CAB4142681.1"/>
    <property type="molecule type" value="Genomic_DNA"/>
</dbReference>
<dbReference type="InterPro" id="IPR001098">
    <property type="entry name" value="DNA-dir_DNA_pol_A_palm_dom"/>
</dbReference>
<evidence type="ECO:0000313" key="9">
    <source>
        <dbReference type="EMBL" id="CAB4211870.1"/>
    </source>
</evidence>
<organism evidence="9">
    <name type="scientific">uncultured Caudovirales phage</name>
    <dbReference type="NCBI Taxonomy" id="2100421"/>
    <lineage>
        <taxon>Viruses</taxon>
        <taxon>Duplodnaviria</taxon>
        <taxon>Heunggongvirae</taxon>
        <taxon>Uroviricota</taxon>
        <taxon>Caudoviricetes</taxon>
        <taxon>Peduoviridae</taxon>
        <taxon>Maltschvirus</taxon>
        <taxon>Maltschvirus maltsch</taxon>
    </lineage>
</organism>
<dbReference type="InterPro" id="IPR019760">
    <property type="entry name" value="DNA-dir_DNA_pol_A_CS"/>
</dbReference>
<keyword evidence="9" id="KW-0540">Nuclease</keyword>
<dbReference type="InterPro" id="IPR036397">
    <property type="entry name" value="RNaseH_sf"/>
</dbReference>
<dbReference type="PANTHER" id="PTHR10133:SF62">
    <property type="entry name" value="DNA POLYMERASE THETA"/>
    <property type="match status" value="1"/>
</dbReference>
<feature type="domain" description="DNA-directed DNA polymerase family A palm" evidence="7">
    <location>
        <begin position="403"/>
        <end position="606"/>
    </location>
</feature>
<dbReference type="GO" id="GO:0039693">
    <property type="term" value="P:viral DNA genome replication"/>
    <property type="evidence" value="ECO:0007669"/>
    <property type="project" value="UniProtKB-KW"/>
</dbReference>
<dbReference type="InterPro" id="IPR012337">
    <property type="entry name" value="RNaseH-like_sf"/>
</dbReference>
<dbReference type="EMBL" id="LR797380">
    <property type="protein sequence ID" value="CAB4211870.1"/>
    <property type="molecule type" value="Genomic_DNA"/>
</dbReference>
<dbReference type="Gene3D" id="1.10.150.20">
    <property type="entry name" value="5' to 3' exonuclease, C-terminal subdomain"/>
    <property type="match status" value="1"/>
</dbReference>
<dbReference type="GO" id="GO:0004527">
    <property type="term" value="F:exonuclease activity"/>
    <property type="evidence" value="ECO:0007669"/>
    <property type="project" value="UniProtKB-KW"/>
</dbReference>
<dbReference type="Gene3D" id="3.30.420.10">
    <property type="entry name" value="Ribonuclease H-like superfamily/Ribonuclease H"/>
    <property type="match status" value="1"/>
</dbReference>
<comment type="catalytic activity">
    <reaction evidence="6">
        <text>DNA(n) + a 2'-deoxyribonucleoside 5'-triphosphate = DNA(n+1) + diphosphate</text>
        <dbReference type="Rhea" id="RHEA:22508"/>
        <dbReference type="Rhea" id="RHEA-COMP:17339"/>
        <dbReference type="Rhea" id="RHEA-COMP:17340"/>
        <dbReference type="ChEBI" id="CHEBI:33019"/>
        <dbReference type="ChEBI" id="CHEBI:61560"/>
        <dbReference type="ChEBI" id="CHEBI:173112"/>
        <dbReference type="EC" id="2.7.7.7"/>
    </reaction>
</comment>
<sequence>MKQPKPTTVDFETFGIEGRPKYPPVPVGVSIKEWGKAPKYYSWGHRSQNNSTWSEARLALQKAWNNPDGVLFQNSKFDVDVAEAHMYLPIPNWSKIHDTMFLLFLDDPHQRELGLKPSAARLLNMPADEQDAVVEWLVKNQPVPNVKIGKSKNSKNPPGKYIAYAPGKLVGTYANGDTIRTEKLFELLWKKTAKRGMLSAYDRERQLMPVLLNSEKHGVRVDYQRLKKDVEDYAGWMVTIDEWIRKQLGNPLFPESRGSSNMVPVNIDSGAQLAEALIRAKKADPALMGVTATGAVQTNKDAISNGVTDKVMAGVLKYRAQLKTCLGTFMLPWLAMAHASGGFIFTTWNQVKGELGTRTGRLSSTPNFQNIPKEFSQIFRDLKDILTKHLPVCPWPNLPPLPLCRGYIIPYDEDHILLGRDYSQQEPRILAHFEGGELQEQYVINPWIDYHDNAKDHLERVMGRKYDRKPVKNINLGIIYGQGVGSLAEKNGSTVVETKEIRDAIYNLYPGLKDMYNDMKMRAKTNQPIRTWGGREYYCEPPALIDGRMMHFDYKMVNVLIQGSAADCTKEAVIRFDAVVAKKKKLAWRLLLQVHDEIVISVPKSDVYAAMEELKQCMESVEFDVQILSEGAFSADNWASMRDFDKKGKQVDAME</sequence>
<dbReference type="PROSITE" id="PS00447">
    <property type="entry name" value="DNA_POLYMERASE_A"/>
    <property type="match status" value="1"/>
</dbReference>
<dbReference type="InterPro" id="IPR043502">
    <property type="entry name" value="DNA/RNA_pol_sf"/>
</dbReference>
<dbReference type="Pfam" id="PF00476">
    <property type="entry name" value="DNA_pol_A"/>
    <property type="match status" value="1"/>
</dbReference>
<dbReference type="GO" id="GO:0003677">
    <property type="term" value="F:DNA binding"/>
    <property type="evidence" value="ECO:0007669"/>
    <property type="project" value="InterPro"/>
</dbReference>
<keyword evidence="9" id="KW-0378">Hydrolase</keyword>
<evidence type="ECO:0000256" key="5">
    <source>
        <dbReference type="ARBA" id="ARBA00023109"/>
    </source>
</evidence>
<evidence type="ECO:0000256" key="4">
    <source>
        <dbReference type="ARBA" id="ARBA00022932"/>
    </source>
</evidence>
<evidence type="ECO:0000256" key="1">
    <source>
        <dbReference type="ARBA" id="ARBA00012417"/>
    </source>
</evidence>
<keyword evidence="5" id="KW-0235">DNA replication</keyword>
<dbReference type="GO" id="GO:0003887">
    <property type="term" value="F:DNA-directed DNA polymerase activity"/>
    <property type="evidence" value="ECO:0007669"/>
    <property type="project" value="UniProtKB-KW"/>
</dbReference>
<keyword evidence="4" id="KW-0239">DNA-directed DNA polymerase</keyword>
<dbReference type="SUPFAM" id="SSF56672">
    <property type="entry name" value="DNA/RNA polymerases"/>
    <property type="match status" value="1"/>
</dbReference>
<gene>
    <name evidence="9" type="ORF">UFOVP1414_37</name>
    <name evidence="8" type="ORF">UFOVP442_40</name>
</gene>
<dbReference type="InterPro" id="IPR002298">
    <property type="entry name" value="DNA_polymerase_A"/>
</dbReference>
<evidence type="ECO:0000259" key="7">
    <source>
        <dbReference type="SMART" id="SM00482"/>
    </source>
</evidence>
<dbReference type="Gene3D" id="3.30.70.370">
    <property type="match status" value="1"/>
</dbReference>
<name>A0A6J5SDB7_9CAUD</name>
<dbReference type="PANTHER" id="PTHR10133">
    <property type="entry name" value="DNA POLYMERASE I"/>
    <property type="match status" value="1"/>
</dbReference>
<dbReference type="PRINTS" id="PR00868">
    <property type="entry name" value="DNAPOLI"/>
</dbReference>
<keyword evidence="9" id="KW-0269">Exonuclease</keyword>
<keyword evidence="2" id="KW-0808">Transferase</keyword>
<dbReference type="GO" id="GO:0006302">
    <property type="term" value="P:double-strand break repair"/>
    <property type="evidence" value="ECO:0007669"/>
    <property type="project" value="TreeGrafter"/>
</dbReference>
<keyword evidence="3" id="KW-0548">Nucleotidyltransferase</keyword>
<evidence type="ECO:0000313" key="8">
    <source>
        <dbReference type="EMBL" id="CAB4142681.1"/>
    </source>
</evidence>
<reference evidence="9" key="1">
    <citation type="submission" date="2020-05" db="EMBL/GenBank/DDBJ databases">
        <authorList>
            <person name="Chiriac C."/>
            <person name="Salcher M."/>
            <person name="Ghai R."/>
            <person name="Kavagutti S V."/>
        </authorList>
    </citation>
    <scope>NUCLEOTIDE SEQUENCE</scope>
</reference>